<dbReference type="PANTHER" id="PTHR15462">
    <property type="entry name" value="SERINE PROTEASE"/>
    <property type="match status" value="1"/>
</dbReference>
<comment type="caution">
    <text evidence="4">The sequence shown here is derived from an EMBL/GenBank/DDBJ whole genome shotgun (WGS) entry which is preliminary data.</text>
</comment>
<dbReference type="Proteomes" id="UP000070054">
    <property type="component" value="Unassembled WGS sequence"/>
</dbReference>
<evidence type="ECO:0000313" key="5">
    <source>
        <dbReference type="Proteomes" id="UP000070054"/>
    </source>
</evidence>
<feature type="domain" description="Peptidase S1" evidence="3">
    <location>
        <begin position="111"/>
        <end position="286"/>
    </location>
</feature>
<reference evidence="4 5" key="1">
    <citation type="submission" date="2014-02" db="EMBL/GenBank/DDBJ databases">
        <title>The genome sequence of Colletotrichum nymphaeae SA-01.</title>
        <authorList>
            <person name="Baroncelli R."/>
            <person name="Thon M.R."/>
        </authorList>
    </citation>
    <scope>NUCLEOTIDE SEQUENCE [LARGE SCALE GENOMIC DNA]</scope>
    <source>
        <strain evidence="4 5">SA-01</strain>
    </source>
</reference>
<dbReference type="InterPro" id="IPR009003">
    <property type="entry name" value="Peptidase_S1_PA"/>
</dbReference>
<feature type="chain" id="PRO_5007801370" description="Peptidase S1 domain-containing protein" evidence="2">
    <location>
        <begin position="22"/>
        <end position="315"/>
    </location>
</feature>
<dbReference type="InterPro" id="IPR050966">
    <property type="entry name" value="Glutamyl_endopeptidase"/>
</dbReference>
<feature type="signal peptide" evidence="2">
    <location>
        <begin position="1"/>
        <end position="21"/>
    </location>
</feature>
<keyword evidence="5" id="KW-1185">Reference proteome</keyword>
<dbReference type="SUPFAM" id="SSF50494">
    <property type="entry name" value="Trypsin-like serine proteases"/>
    <property type="match status" value="1"/>
</dbReference>
<dbReference type="OrthoDB" id="10037376at2759"/>
<dbReference type="GO" id="GO:0004252">
    <property type="term" value="F:serine-type endopeptidase activity"/>
    <property type="evidence" value="ECO:0007669"/>
    <property type="project" value="InterPro"/>
</dbReference>
<organism evidence="4 5">
    <name type="scientific">Colletotrichum nymphaeae SA-01</name>
    <dbReference type="NCBI Taxonomy" id="1460502"/>
    <lineage>
        <taxon>Eukaryota</taxon>
        <taxon>Fungi</taxon>
        <taxon>Dikarya</taxon>
        <taxon>Ascomycota</taxon>
        <taxon>Pezizomycotina</taxon>
        <taxon>Sordariomycetes</taxon>
        <taxon>Hypocreomycetidae</taxon>
        <taxon>Glomerellales</taxon>
        <taxon>Glomerellaceae</taxon>
        <taxon>Colletotrichum</taxon>
        <taxon>Colletotrichum acutatum species complex</taxon>
    </lineage>
</organism>
<evidence type="ECO:0000256" key="2">
    <source>
        <dbReference type="SAM" id="SignalP"/>
    </source>
</evidence>
<dbReference type="Pfam" id="PF00089">
    <property type="entry name" value="Trypsin"/>
    <property type="match status" value="1"/>
</dbReference>
<dbReference type="InterPro" id="IPR001254">
    <property type="entry name" value="Trypsin_dom"/>
</dbReference>
<dbReference type="GO" id="GO:0006508">
    <property type="term" value="P:proteolysis"/>
    <property type="evidence" value="ECO:0007669"/>
    <property type="project" value="InterPro"/>
</dbReference>
<gene>
    <name evidence="4" type="ORF">CNYM01_04534</name>
</gene>
<dbReference type="Gene3D" id="2.40.10.10">
    <property type="entry name" value="Trypsin-like serine proteases"/>
    <property type="match status" value="2"/>
</dbReference>
<keyword evidence="1 2" id="KW-0732">Signal</keyword>
<evidence type="ECO:0000256" key="1">
    <source>
        <dbReference type="ARBA" id="ARBA00022729"/>
    </source>
</evidence>
<dbReference type="AlphaFoldDB" id="A0A135RW91"/>
<proteinExistence type="predicted"/>
<accession>A0A135RW91</accession>
<protein>
    <recommendedName>
        <fullName evidence="3">Peptidase S1 domain-containing protein</fullName>
    </recommendedName>
</protein>
<dbReference type="PANTHER" id="PTHR15462:SF8">
    <property type="entry name" value="SERINE PROTEASE"/>
    <property type="match status" value="1"/>
</dbReference>
<name>A0A135RW91_9PEZI</name>
<dbReference type="EMBL" id="JEMN01001747">
    <property type="protein sequence ID" value="KXH27934.1"/>
    <property type="molecule type" value="Genomic_DNA"/>
</dbReference>
<sequence>MVHFTKSAAAAVLAFCSAVQASPAAPLGTRQTEQAEITHPIGFDATAARRVPADAPVPKIAVVDAAELISNITEASPFTPSGAAVEEVAKRFIVGVDNRHLWTDPNYPFHSVGKLQWSNGVFCSAALIGPRHILSAKHCNPDPPIPGSFYPGFDNGARFGSAQITNGLFTYGQEPFSPCETKGDWVVYALDQRLGDQLGYFGAKVPDRNMFDKPQFFHMGYPGDKDGGNRPYRQTDITVHSKRTFDCDSTGPFYTDTDTMGGQSGGPHWELDGNGNRWIWGALSISVTSSAETYAGWASGSSMIDGILKMRADFP</sequence>
<evidence type="ECO:0000313" key="4">
    <source>
        <dbReference type="EMBL" id="KXH27934.1"/>
    </source>
</evidence>
<evidence type="ECO:0000259" key="3">
    <source>
        <dbReference type="Pfam" id="PF00089"/>
    </source>
</evidence>
<dbReference type="InterPro" id="IPR043504">
    <property type="entry name" value="Peptidase_S1_PA_chymotrypsin"/>
</dbReference>